<evidence type="ECO:0000256" key="1">
    <source>
        <dbReference type="SAM" id="Phobius"/>
    </source>
</evidence>
<evidence type="ECO:0000313" key="2">
    <source>
        <dbReference type="EMBL" id="CCF99588.1"/>
    </source>
</evidence>
<gene>
    <name evidence="2" type="ORF">VIS_S18BNA50019</name>
</gene>
<dbReference type="AlphaFoldDB" id="H6REX7"/>
<keyword evidence="1" id="KW-0812">Transmembrane</keyword>
<accession>H6REX7</accession>
<keyword evidence="1" id="KW-0472">Membrane</keyword>
<organism evidence="2">
    <name type="scientific">uncultured Flavobacteriia bacterium</name>
    <dbReference type="NCBI Taxonomy" id="212695"/>
    <lineage>
        <taxon>Bacteria</taxon>
        <taxon>Pseudomonadati</taxon>
        <taxon>Bacteroidota</taxon>
        <taxon>Flavobacteriia</taxon>
        <taxon>environmental samples</taxon>
    </lineage>
</organism>
<name>H6REX7_9BACT</name>
<protein>
    <submittedName>
        <fullName evidence="2">Uncharacterized protein</fullName>
    </submittedName>
</protein>
<sequence length="115" mass="13863">MDKPILINLEPFENSKEEYIKVISKINNSLVEQAEETVKKIKSNKINQRIYLIIILLMLTCFASVLIISYFSDKDLKEQIDIEKQKNRYLINRQNQFFKEYPDVQELYEKWNENI</sequence>
<reference evidence="2" key="1">
    <citation type="journal article" date="2012" name="Environ. Microbiol.">
        <title>Genomic content of uncultured Bacteroidetes from contrasting oceanic provinces in the North Atlantic Ocean.</title>
        <authorList>
            <person name="Gomez-Pereira P.R."/>
            <person name="Schuler M."/>
            <person name="Fuchs B.M."/>
            <person name="Bennke C."/>
            <person name="Teeling H."/>
            <person name="Waldmann J."/>
            <person name="Richter M."/>
            <person name="Barbe V."/>
            <person name="Bataille E."/>
            <person name="Glockner F.O."/>
            <person name="Amann R."/>
        </authorList>
    </citation>
    <scope>NUCLEOTIDE SEQUENCE</scope>
</reference>
<feature type="transmembrane region" description="Helical" evidence="1">
    <location>
        <begin position="50"/>
        <end position="71"/>
    </location>
</feature>
<proteinExistence type="predicted"/>
<reference evidence="2" key="2">
    <citation type="submission" date="2012-02" db="EMBL/GenBank/DDBJ databases">
        <authorList>
            <person name="Genoscope - CEA"/>
        </authorList>
    </citation>
    <scope>NUCLEOTIDE SEQUENCE</scope>
</reference>
<dbReference type="EMBL" id="FO117584">
    <property type="protein sequence ID" value="CCF99588.1"/>
    <property type="molecule type" value="Genomic_DNA"/>
</dbReference>
<keyword evidence="1" id="KW-1133">Transmembrane helix</keyword>